<dbReference type="EMBL" id="CACRXK020000848">
    <property type="protein sequence ID" value="CAB3985249.1"/>
    <property type="molecule type" value="Genomic_DNA"/>
</dbReference>
<keyword evidence="2" id="KW-0472">Membrane</keyword>
<keyword evidence="4" id="KW-1185">Reference proteome</keyword>
<protein>
    <submittedName>
        <fullName evidence="3">Uncharacterized protein</fullName>
    </submittedName>
</protein>
<gene>
    <name evidence="3" type="ORF">PACLA_8A065921</name>
</gene>
<reference evidence="3" key="1">
    <citation type="submission" date="2020-04" db="EMBL/GenBank/DDBJ databases">
        <authorList>
            <person name="Alioto T."/>
            <person name="Alioto T."/>
            <person name="Gomez Garrido J."/>
        </authorList>
    </citation>
    <scope>NUCLEOTIDE SEQUENCE</scope>
    <source>
        <strain evidence="3">A484AB</strain>
    </source>
</reference>
<keyword evidence="2" id="KW-1133">Transmembrane helix</keyword>
<accession>A0A6S7G840</accession>
<keyword evidence="2" id="KW-0812">Transmembrane</keyword>
<organism evidence="3 4">
    <name type="scientific">Paramuricea clavata</name>
    <name type="common">Red gorgonian</name>
    <name type="synonym">Violescent sea-whip</name>
    <dbReference type="NCBI Taxonomy" id="317549"/>
    <lineage>
        <taxon>Eukaryota</taxon>
        <taxon>Metazoa</taxon>
        <taxon>Cnidaria</taxon>
        <taxon>Anthozoa</taxon>
        <taxon>Octocorallia</taxon>
        <taxon>Malacalcyonacea</taxon>
        <taxon>Plexauridae</taxon>
        <taxon>Paramuricea</taxon>
    </lineage>
</organism>
<feature type="compositionally biased region" description="Polar residues" evidence="1">
    <location>
        <begin position="194"/>
        <end position="204"/>
    </location>
</feature>
<dbReference type="OrthoDB" id="4369127at2759"/>
<dbReference type="AlphaFoldDB" id="A0A6S7G840"/>
<sequence>MVQPVTAHIIFFSGDHQGYQLTYSSEKKRMNLRNSLQMSGLLNIKPAYGTLGKKAGEHIRESAEKRKQRNDSKVYAPDIKVGELVYLRKRVLGRNKIQDAWEPTMFIVTEVPTKDGGPYTVVPYSGRGAPKKVSRVELQPCPMKSDPPQPIQPTTIKCVPNRAIHEDASSTDTESEFMLLVNTPSSPRKHHISTSKGEQIQATPDNDPATTLRRSKRIAAKRQNTHQSKSNPTCNQLTVSYRDFNVYVLVICVLITGISVFSAVI</sequence>
<evidence type="ECO:0000313" key="4">
    <source>
        <dbReference type="Proteomes" id="UP001152795"/>
    </source>
</evidence>
<feature type="transmembrane region" description="Helical" evidence="2">
    <location>
        <begin position="244"/>
        <end position="264"/>
    </location>
</feature>
<feature type="region of interest" description="Disordered" evidence="1">
    <location>
        <begin position="184"/>
        <end position="210"/>
    </location>
</feature>
<proteinExistence type="predicted"/>
<dbReference type="Proteomes" id="UP001152795">
    <property type="component" value="Unassembled WGS sequence"/>
</dbReference>
<comment type="caution">
    <text evidence="3">The sequence shown here is derived from an EMBL/GenBank/DDBJ whole genome shotgun (WGS) entry which is preliminary data.</text>
</comment>
<evidence type="ECO:0000256" key="2">
    <source>
        <dbReference type="SAM" id="Phobius"/>
    </source>
</evidence>
<name>A0A6S7G840_PARCT</name>
<evidence type="ECO:0000313" key="3">
    <source>
        <dbReference type="EMBL" id="CAB3985249.1"/>
    </source>
</evidence>
<evidence type="ECO:0000256" key="1">
    <source>
        <dbReference type="SAM" id="MobiDB-lite"/>
    </source>
</evidence>